<comment type="caution">
    <text evidence="1">The sequence shown here is derived from an EMBL/GenBank/DDBJ whole genome shotgun (WGS) entry which is preliminary data.</text>
</comment>
<gene>
    <name evidence="1" type="ORF">MACH08_27620</name>
</gene>
<dbReference type="PIRSF" id="PIRSF012608">
    <property type="entry name" value="UCP012608"/>
    <property type="match status" value="1"/>
</dbReference>
<keyword evidence="2" id="KW-1185">Reference proteome</keyword>
<evidence type="ECO:0008006" key="3">
    <source>
        <dbReference type="Google" id="ProtNLM"/>
    </source>
</evidence>
<dbReference type="RefSeq" id="WP_317958230.1">
    <property type="nucleotide sequence ID" value="NZ_BSKO01000001.1"/>
</dbReference>
<sequence>MNLEDRFKHFGEIEVKDKSPLYSILSLQIAEDPEMIDICSVIPEGQPVANLLFASVKDLLYIQNNHPLKNYYPEFTNEVKVPHDSYPYFKDFVINNKQDVIQRLTTNYVQTNEVNRCAYLFPVLHYIYEKIGTRLSLIEIGTSAGLQLLCDQYAYAYNNSKNKVGNINSELTLRSLVREGDIPSFLSKELPIKDRVGIDLHVLNLLEEDDVRWLKSLVWPENLHRIEVLDKAIAQFNKSDESIRLIEADALSCLEELAIECDTESLLCIFHTHVANQLTIEQRHTLLESVSKIGKRRDVFHIYNNIWDGQLHVESYINGSRNEELKIDTHPHGEWFDWPIRKKELRDG</sequence>
<reference evidence="1 2" key="1">
    <citation type="submission" date="2023-02" db="EMBL/GenBank/DDBJ databases">
        <title>Oceanobacillus kimchii IFOP_LL358 isolated form Alexandrium catenella lab strain.</title>
        <authorList>
            <person name="Gajardo G."/>
            <person name="Ueki S."/>
            <person name="Maruyama F."/>
        </authorList>
    </citation>
    <scope>NUCLEOTIDE SEQUENCE [LARGE SCALE GENOMIC DNA]</scope>
    <source>
        <strain evidence="1 2">IFOP_LL358</strain>
    </source>
</reference>
<organism evidence="1 2">
    <name type="scientific">Oceanobacillus kimchii</name>
    <dbReference type="NCBI Taxonomy" id="746691"/>
    <lineage>
        <taxon>Bacteria</taxon>
        <taxon>Bacillati</taxon>
        <taxon>Bacillota</taxon>
        <taxon>Bacilli</taxon>
        <taxon>Bacillales</taxon>
        <taxon>Bacillaceae</taxon>
        <taxon>Oceanobacillus</taxon>
    </lineage>
</organism>
<accession>A0ABQ5TJD2</accession>
<evidence type="ECO:0000313" key="2">
    <source>
        <dbReference type="Proteomes" id="UP001275436"/>
    </source>
</evidence>
<dbReference type="InterPro" id="IPR011200">
    <property type="entry name" value="UCP012608"/>
</dbReference>
<dbReference type="Proteomes" id="UP001275436">
    <property type="component" value="Unassembled WGS sequence"/>
</dbReference>
<evidence type="ECO:0000313" key="1">
    <source>
        <dbReference type="EMBL" id="GLO66978.1"/>
    </source>
</evidence>
<protein>
    <recommendedName>
        <fullName evidence="3">DUF2332 domain-containing protein</fullName>
    </recommendedName>
</protein>
<name>A0ABQ5TJD2_9BACI</name>
<proteinExistence type="predicted"/>
<dbReference type="Pfam" id="PF10094">
    <property type="entry name" value="DUF2332"/>
    <property type="match status" value="1"/>
</dbReference>
<dbReference type="EMBL" id="BSKO01000001">
    <property type="protein sequence ID" value="GLO66978.1"/>
    <property type="molecule type" value="Genomic_DNA"/>
</dbReference>